<dbReference type="PANTHER" id="PTHR10338:SF108">
    <property type="entry name" value="INTER-ALPHA-TRYPSIN INHIBITOR HEAVY CHAIN H4-LIKE PROTEIN"/>
    <property type="match status" value="1"/>
</dbReference>
<dbReference type="Gene3D" id="3.40.190.10">
    <property type="entry name" value="Periplasmic binding protein-like II"/>
    <property type="match status" value="1"/>
</dbReference>
<dbReference type="SUPFAM" id="SSF53850">
    <property type="entry name" value="Periplasmic binding protein-like II"/>
    <property type="match status" value="1"/>
</dbReference>
<dbReference type="InterPro" id="IPR036465">
    <property type="entry name" value="vWFA_dom_sf"/>
</dbReference>
<reference evidence="3" key="1">
    <citation type="journal article" date="2011" name="Stand. Genomic Sci.">
        <title>Genome sequence of the filamentous, gliding Thiothrix nivea neotype strain (JP2(T)).</title>
        <authorList>
            <person name="Lapidus A."/>
            <person name="Nolan M."/>
            <person name="Lucas S."/>
            <person name="Glavina Del Rio T."/>
            <person name="Tice H."/>
            <person name="Cheng J.F."/>
            <person name="Tapia R."/>
            <person name="Han C."/>
            <person name="Goodwin L."/>
            <person name="Pitluck S."/>
            <person name="Liolios K."/>
            <person name="Pagani I."/>
            <person name="Ivanova N."/>
            <person name="Huntemann M."/>
            <person name="Mavromatis K."/>
            <person name="Mikhailova N."/>
            <person name="Pati A."/>
            <person name="Chen A."/>
            <person name="Palaniappan K."/>
            <person name="Land M."/>
            <person name="Brambilla E.M."/>
            <person name="Rohde M."/>
            <person name="Abt B."/>
            <person name="Verbarg S."/>
            <person name="Goker M."/>
            <person name="Bristow J."/>
            <person name="Eisen J.A."/>
            <person name="Markowitz V."/>
            <person name="Hugenholtz P."/>
            <person name="Kyrpides N.C."/>
            <person name="Klenk H.P."/>
            <person name="Woyke T."/>
        </authorList>
    </citation>
    <scope>NUCLEOTIDE SEQUENCE [LARGE SCALE GENOMIC DNA]</scope>
    <source>
        <strain evidence="3">ATCC 35100 / DSM 5205 / JP2</strain>
    </source>
</reference>
<gene>
    <name evidence="2" type="ORF">Thini_1063</name>
</gene>
<dbReference type="InterPro" id="IPR002035">
    <property type="entry name" value="VWF_A"/>
</dbReference>
<evidence type="ECO:0000313" key="3">
    <source>
        <dbReference type="Proteomes" id="UP000005317"/>
    </source>
</evidence>
<proteinExistence type="predicted"/>
<dbReference type="SMART" id="SM00327">
    <property type="entry name" value="VWA"/>
    <property type="match status" value="1"/>
</dbReference>
<dbReference type="Pfam" id="PF13531">
    <property type="entry name" value="SBP_bac_11"/>
    <property type="match status" value="1"/>
</dbReference>
<accession>A0A656HF74</accession>
<dbReference type="EMBL" id="JH651384">
    <property type="protein sequence ID" value="EIJ33685.1"/>
    <property type="molecule type" value="Genomic_DNA"/>
</dbReference>
<organism evidence="2 3">
    <name type="scientific">Thiothrix nivea (strain ATCC 35100 / DSM 5205 / JP2)</name>
    <dbReference type="NCBI Taxonomy" id="870187"/>
    <lineage>
        <taxon>Bacteria</taxon>
        <taxon>Pseudomonadati</taxon>
        <taxon>Pseudomonadota</taxon>
        <taxon>Gammaproteobacteria</taxon>
        <taxon>Thiotrichales</taxon>
        <taxon>Thiotrichaceae</taxon>
        <taxon>Thiothrix</taxon>
    </lineage>
</organism>
<dbReference type="InterPro" id="IPR050934">
    <property type="entry name" value="ITIH"/>
</dbReference>
<sequence>MQKFKWIIFAVIAFFLIKGFFLDGKRTQQVSIDPASADLVIVSGSENKELQAIIDAWADGVGKKVAVVYKGSVDIYRSLQQGAAMPCDAVWPANHLWIELGDTQKVVKHEQSIMRSPVVLGLKKSIAQQLGWDQREVRIQDILDAAEQQRFRLAMTSATQSNSGASAYLGFLYAMAGYPDTLTMQHLQDPAVREKVKRLLSTTNRSSGSSGWLKEALVEHPDRFDAMFNYEALIIEANHALTKQGQEPLYAIYPQDGLSVADSPLGFVDKGDKVKEELFLKLQQYLLSDKVQQQIEGMGRRTGLLGMTVANPDKTIWNPDWGINTDKTIASIPTPQQAVIQEAFNIYQTDLRKPSLTVWVLDVSGSMSGQGIHDLKQAMTTLLDPVQASEHLLQPGAKDVTFIIPFNGSVQAVWKVEGNDPAQLATVLNHVQSLQASGGTDLYEGLVTALQQLRYYDAEGTLWNYLPAIVAMTDGRSDDTNLFAFQDALRALPFAGDVPIHAIAFGDADERQLEALTSQSVGRFFKVKDDLPGVLREAKGYN</sequence>
<dbReference type="PROSITE" id="PS50234">
    <property type="entry name" value="VWFA"/>
    <property type="match status" value="1"/>
</dbReference>
<dbReference type="OrthoDB" id="9784383at2"/>
<dbReference type="RefSeq" id="WP_002707634.1">
    <property type="nucleotide sequence ID" value="NZ_JH651384.1"/>
</dbReference>
<evidence type="ECO:0000313" key="2">
    <source>
        <dbReference type="EMBL" id="EIJ33685.1"/>
    </source>
</evidence>
<dbReference type="PANTHER" id="PTHR10338">
    <property type="entry name" value="INTER-ALPHA-TRYPSIN INHIBITOR HEAVY CHAIN FAMILY MEMBER"/>
    <property type="match status" value="1"/>
</dbReference>
<name>A0A656HF74_THINJ</name>
<evidence type="ECO:0000259" key="1">
    <source>
        <dbReference type="PROSITE" id="PS50234"/>
    </source>
</evidence>
<protein>
    <submittedName>
        <fullName evidence="2">von Willebrand factor type A</fullName>
    </submittedName>
</protein>
<dbReference type="Proteomes" id="UP000005317">
    <property type="component" value="Unassembled WGS sequence"/>
</dbReference>
<dbReference type="Pfam" id="PF00092">
    <property type="entry name" value="VWA"/>
    <property type="match status" value="1"/>
</dbReference>
<feature type="domain" description="VWFA" evidence="1">
    <location>
        <begin position="356"/>
        <end position="542"/>
    </location>
</feature>
<keyword evidence="3" id="KW-1185">Reference proteome</keyword>
<dbReference type="AlphaFoldDB" id="A0A656HF74"/>
<dbReference type="Gene3D" id="3.40.50.410">
    <property type="entry name" value="von Willebrand factor, type A domain"/>
    <property type="match status" value="1"/>
</dbReference>
<dbReference type="SUPFAM" id="SSF53300">
    <property type="entry name" value="vWA-like"/>
    <property type="match status" value="1"/>
</dbReference>